<reference evidence="1" key="1">
    <citation type="submission" date="2022-04" db="EMBL/GenBank/DDBJ databases">
        <title>Genome of the entomopathogenic fungus Entomophthora muscae.</title>
        <authorList>
            <person name="Elya C."/>
            <person name="Lovett B.R."/>
            <person name="Lee E."/>
            <person name="Macias A.M."/>
            <person name="Hajek A.E."/>
            <person name="De Bivort B.L."/>
            <person name="Kasson M.T."/>
            <person name="De Fine Licht H.H."/>
            <person name="Stajich J.E."/>
        </authorList>
    </citation>
    <scope>NUCLEOTIDE SEQUENCE</scope>
    <source>
        <strain evidence="1">Berkeley</strain>
    </source>
</reference>
<accession>A0ACC2T017</accession>
<dbReference type="EMBL" id="QTSX02003810">
    <property type="protein sequence ID" value="KAJ9067989.1"/>
    <property type="molecule type" value="Genomic_DNA"/>
</dbReference>
<dbReference type="Proteomes" id="UP001165960">
    <property type="component" value="Unassembled WGS sequence"/>
</dbReference>
<evidence type="ECO:0000313" key="2">
    <source>
        <dbReference type="Proteomes" id="UP001165960"/>
    </source>
</evidence>
<gene>
    <name evidence="1" type="ORF">DSO57_1033252</name>
</gene>
<comment type="caution">
    <text evidence="1">The sequence shown here is derived from an EMBL/GenBank/DDBJ whole genome shotgun (WGS) entry which is preliminary data.</text>
</comment>
<organism evidence="1 2">
    <name type="scientific">Entomophthora muscae</name>
    <dbReference type="NCBI Taxonomy" id="34485"/>
    <lineage>
        <taxon>Eukaryota</taxon>
        <taxon>Fungi</taxon>
        <taxon>Fungi incertae sedis</taxon>
        <taxon>Zoopagomycota</taxon>
        <taxon>Entomophthoromycotina</taxon>
        <taxon>Entomophthoromycetes</taxon>
        <taxon>Entomophthorales</taxon>
        <taxon>Entomophthoraceae</taxon>
        <taxon>Entomophthora</taxon>
    </lineage>
</organism>
<sequence>MKKRNKKEAKVVEQEMREAEAEYSVEERSKIWSSDQHEPLDLLEIVCLWYAQQLSLSASCPSHITSLTDSGKALVMAKTFVIVKPNRSPLNIIDIPVFASSFFGGDGRMKLLLALDPDMANPFATSLFELPGLLPSPLRPINSPCA</sequence>
<keyword evidence="2" id="KW-1185">Reference proteome</keyword>
<protein>
    <submittedName>
        <fullName evidence="1">Uncharacterized protein</fullName>
    </submittedName>
</protein>
<evidence type="ECO:0000313" key="1">
    <source>
        <dbReference type="EMBL" id="KAJ9067989.1"/>
    </source>
</evidence>
<proteinExistence type="predicted"/>
<name>A0ACC2T017_9FUNG</name>